<dbReference type="PANTHER" id="PTHR10066:SF67">
    <property type="entry name" value="BETA-GLUCURONIDASE"/>
    <property type="match status" value="1"/>
</dbReference>
<feature type="domain" description="Glycoside hydrolase family 2 catalytic" evidence="15">
    <location>
        <begin position="341"/>
        <end position="654"/>
    </location>
</feature>
<dbReference type="InterPro" id="IPR006103">
    <property type="entry name" value="Glyco_hydro_2_cat"/>
</dbReference>
<dbReference type="SUPFAM" id="SSF49303">
    <property type="entry name" value="beta-Galactosidase/glucuronidase domain"/>
    <property type="match status" value="1"/>
</dbReference>
<comment type="subcellular location">
    <subcellularLocation>
        <location evidence="2">Lysosome</location>
    </subcellularLocation>
</comment>
<dbReference type="AlphaFoldDB" id="A0A9J7G0H5"/>
<dbReference type="Pfam" id="PF02836">
    <property type="entry name" value="Glyco_hydro_2_C"/>
    <property type="match status" value="1"/>
</dbReference>
<dbReference type="Pfam" id="PF00703">
    <property type="entry name" value="Glyco_hydro_2"/>
    <property type="match status" value="1"/>
</dbReference>
<evidence type="ECO:0000256" key="13">
    <source>
        <dbReference type="SAM" id="SignalP"/>
    </source>
</evidence>
<reference evidence="17" key="1">
    <citation type="journal article" date="2018" name="Biotechnol. Bioeng.">
        <title>A reference genome of the Chinese hamster based on a hybrid assembly strategy.</title>
        <authorList>
            <person name="Rupp O."/>
            <person name="MacDonald M.L."/>
            <person name="Li S."/>
            <person name="Dhiman H."/>
            <person name="Polson S."/>
            <person name="Griep S."/>
            <person name="Heffner K."/>
            <person name="Hernandez I."/>
            <person name="Brinkrolf K."/>
            <person name="Jadhav V."/>
            <person name="Samoudi M."/>
            <person name="Hao H."/>
            <person name="Kingham B."/>
            <person name="Goesmann A."/>
            <person name="Betenbaugh M.J."/>
            <person name="Lewis N.E."/>
            <person name="Borth N."/>
            <person name="Lee K.H."/>
        </authorList>
    </citation>
    <scope>NUCLEOTIDE SEQUENCE [LARGE SCALE GENOMIC DNA]</scope>
    <source>
        <strain evidence="17">17A/GY</strain>
    </source>
</reference>
<dbReference type="GO" id="GO:0019391">
    <property type="term" value="P:glucuronoside catabolic process"/>
    <property type="evidence" value="ECO:0007669"/>
    <property type="project" value="TreeGrafter"/>
</dbReference>
<dbReference type="FunFam" id="2.60.40.10:FF:000628">
    <property type="entry name" value="Beta-glucuronidase"/>
    <property type="match status" value="1"/>
</dbReference>
<dbReference type="PROSITE" id="PS00719">
    <property type="entry name" value="GLYCOSYL_HYDROL_F2_1"/>
    <property type="match status" value="1"/>
</dbReference>
<keyword evidence="11 12" id="KW-0326">Glycosidase</keyword>
<dbReference type="InterPro" id="IPR006101">
    <property type="entry name" value="Glyco_hydro_2"/>
</dbReference>
<gene>
    <name evidence="18" type="primary">Gusb</name>
</gene>
<dbReference type="Gene3D" id="3.20.20.80">
    <property type="entry name" value="Glycosidases"/>
    <property type="match status" value="1"/>
</dbReference>
<dbReference type="GO" id="GO:0005615">
    <property type="term" value="C:extracellular space"/>
    <property type="evidence" value="ECO:0007669"/>
    <property type="project" value="TreeGrafter"/>
</dbReference>
<keyword evidence="9" id="KW-0325">Glycoprotein</keyword>
<evidence type="ECO:0000256" key="2">
    <source>
        <dbReference type="ARBA" id="ARBA00004371"/>
    </source>
</evidence>
<keyword evidence="7 13" id="KW-0732">Signal</keyword>
<reference evidence="18" key="3">
    <citation type="submission" date="2025-08" db="UniProtKB">
        <authorList>
            <consortium name="RefSeq"/>
        </authorList>
    </citation>
    <scope>IDENTIFICATION</scope>
    <source>
        <strain evidence="18">17A/GY</strain>
        <tissue evidence="18">Liver</tissue>
    </source>
</reference>
<dbReference type="GO" id="GO:0004566">
    <property type="term" value="F:beta-glucuronidase activity"/>
    <property type="evidence" value="ECO:0007669"/>
    <property type="project" value="UniProtKB-EC"/>
</dbReference>
<dbReference type="CTD" id="2990"/>
<dbReference type="FunFam" id="3.20.20.80:FF:000029">
    <property type="entry name" value="Beta-glucuronidase"/>
    <property type="match status" value="1"/>
</dbReference>
<evidence type="ECO:0000256" key="1">
    <source>
        <dbReference type="ARBA" id="ARBA00003025"/>
    </source>
</evidence>
<dbReference type="Pfam" id="PF02837">
    <property type="entry name" value="Glyco_hydro_2_N"/>
    <property type="match status" value="1"/>
</dbReference>
<dbReference type="Proteomes" id="UP001108280">
    <property type="component" value="Chromosome 4"/>
</dbReference>
<evidence type="ECO:0000256" key="7">
    <source>
        <dbReference type="ARBA" id="ARBA00022729"/>
    </source>
</evidence>
<comment type="function">
    <text evidence="1 12">Plays an important role in the degradation of dermatan and keratan sulfates.</text>
</comment>
<feature type="domain" description="Glycoside hydrolase family 2 immunoglobulin-like beta-sandwich" evidence="14">
    <location>
        <begin position="241"/>
        <end position="339"/>
    </location>
</feature>
<evidence type="ECO:0000313" key="17">
    <source>
        <dbReference type="Proteomes" id="UP001108280"/>
    </source>
</evidence>
<dbReference type="Gene3D" id="2.60.40.10">
    <property type="entry name" value="Immunoglobulins"/>
    <property type="match status" value="1"/>
</dbReference>
<evidence type="ECO:0000259" key="14">
    <source>
        <dbReference type="Pfam" id="PF00703"/>
    </source>
</evidence>
<dbReference type="GeneID" id="100757362"/>
<feature type="signal peptide" evidence="13">
    <location>
        <begin position="1"/>
        <end position="29"/>
    </location>
</feature>
<dbReference type="InterPro" id="IPR036156">
    <property type="entry name" value="Beta-gal/glucu_dom_sf"/>
</dbReference>
<dbReference type="OrthoDB" id="408532at2759"/>
<evidence type="ECO:0000256" key="10">
    <source>
        <dbReference type="ARBA" id="ARBA00023228"/>
    </source>
</evidence>
<dbReference type="RefSeq" id="XP_027269604.1">
    <property type="nucleotide sequence ID" value="XM_027413803.2"/>
</dbReference>
<dbReference type="InterPro" id="IPR023230">
    <property type="entry name" value="Glyco_hydro_2_CS"/>
</dbReference>
<dbReference type="KEGG" id="cge:100757362"/>
<comment type="subunit">
    <text evidence="4 12">Homotetramer.</text>
</comment>
<feature type="chain" id="PRO_5039911686" description="Beta-glucuronidase" evidence="13">
    <location>
        <begin position="30"/>
        <end position="676"/>
    </location>
</feature>
<evidence type="ECO:0000256" key="3">
    <source>
        <dbReference type="ARBA" id="ARBA00007401"/>
    </source>
</evidence>
<dbReference type="InterPro" id="IPR013783">
    <property type="entry name" value="Ig-like_fold"/>
</dbReference>
<evidence type="ECO:0000256" key="11">
    <source>
        <dbReference type="ARBA" id="ARBA00023295"/>
    </source>
</evidence>
<accession>A0A9J7G0H5</accession>
<name>A0A9J7G0H5_CRIGR</name>
<dbReference type="InterPro" id="IPR006102">
    <property type="entry name" value="Ig-like_GH2"/>
</dbReference>
<dbReference type="GO" id="GO:0005764">
    <property type="term" value="C:lysosome"/>
    <property type="evidence" value="ECO:0007669"/>
    <property type="project" value="UniProtKB-SubCell"/>
</dbReference>
<sequence length="676" mass="77670">MVGSQASMSPKRSACWVALAPLLCSCALALQGGMLFPRESPSREVKALDGLWRFRADFSENRLQGFEQQWYRQPLREVRAPRGVPESGPTLDMPVPSSFNDITQEARLRNFIGWVWYEREAILPQRWTQDMDMRVVLRINSAHYYAVVWVNGIHVVEHEGGHLPFEADISKLVQSGPLTTCRVTIAINNTLTPHTLPPGSIIYKADTSMYPKGYFVQDINFDFFNYAGLHRSVVLYTTPTTYIDDITVTTNVEQDIGLVDYWISVKGNEHFQLEVRLLDEDGKVVAQETGDQGQLRVPGANLWWPYLMHDHPAYLYSLEARMTTAGPVSDFYTLPVGIRTVAVTESKFLINGKPFYFHGVNKHEDSDIRGKGFDWPLLMKDFNLLYWLGANSFRTSHYPYSEEVLQLCDRYGIVVIDECPGVGIVLPQSLGNESLRHHLEVMEELVRRDKNHPAVVMWSVANEPSSALKPAGYYFKRQLVGIGSLSTMTLITHTKTLDPTRPVTFVTNTKYDADLGAPYVDVICVNSYFSWYHDYGHLEVIQPQLKSQFENWYKTHKKPVIQSEYGAEAIAGFHEDPPLMFSEEYQKALLENYHSVFDQKRKEYMVGELIWNFADFMTNQTPMRVIGNKKGIFTRQRHPKNVAFILRERYWRIANETRHHHSVPRTQCLGTRPFTF</sequence>
<evidence type="ECO:0000256" key="9">
    <source>
        <dbReference type="ARBA" id="ARBA00023180"/>
    </source>
</evidence>
<dbReference type="InterPro" id="IPR006104">
    <property type="entry name" value="Glyco_hydro_2_N"/>
</dbReference>
<evidence type="ECO:0000256" key="6">
    <source>
        <dbReference type="ARBA" id="ARBA00016205"/>
    </source>
</evidence>
<dbReference type="InterPro" id="IPR017853">
    <property type="entry name" value="GH"/>
</dbReference>
<evidence type="ECO:0000256" key="8">
    <source>
        <dbReference type="ARBA" id="ARBA00022801"/>
    </source>
</evidence>
<dbReference type="PANTHER" id="PTHR10066">
    <property type="entry name" value="BETA-GLUCURONIDASE"/>
    <property type="match status" value="1"/>
</dbReference>
<keyword evidence="17" id="KW-1185">Reference proteome</keyword>
<organism evidence="17 18">
    <name type="scientific">Cricetulus griseus</name>
    <name type="common">Chinese hamster</name>
    <name type="synonym">Cricetulus barabensis griseus</name>
    <dbReference type="NCBI Taxonomy" id="10029"/>
    <lineage>
        <taxon>Eukaryota</taxon>
        <taxon>Metazoa</taxon>
        <taxon>Chordata</taxon>
        <taxon>Craniata</taxon>
        <taxon>Vertebrata</taxon>
        <taxon>Euteleostomi</taxon>
        <taxon>Mammalia</taxon>
        <taxon>Eutheria</taxon>
        <taxon>Euarchontoglires</taxon>
        <taxon>Glires</taxon>
        <taxon>Rodentia</taxon>
        <taxon>Myomorpha</taxon>
        <taxon>Muroidea</taxon>
        <taxon>Cricetidae</taxon>
        <taxon>Cricetinae</taxon>
        <taxon>Cricetulus</taxon>
    </lineage>
</organism>
<comment type="similarity">
    <text evidence="3 12">Belongs to the glycosyl hydrolase 2 family.</text>
</comment>
<reference evidence="17" key="2">
    <citation type="journal article" date="2020" name="Biotechnol. Bioeng.">
        <title>Chromosome-scale scaffolds for the Chinese hamster reference genome assembly to facilitate the study of the CHO epigenome.</title>
        <authorList>
            <person name="Hilliard W."/>
            <person name="MacDonald M."/>
            <person name="Lee K.H."/>
        </authorList>
    </citation>
    <scope>NUCLEOTIDE SEQUENCE [LARGE SCALE GENOMIC DNA]</scope>
    <source>
        <strain evidence="17">17A/GY</strain>
    </source>
</reference>
<keyword evidence="10 12" id="KW-0458">Lysosome</keyword>
<protein>
    <recommendedName>
        <fullName evidence="6 12">Beta-glucuronidase</fullName>
        <ecNumber evidence="5 12">3.2.1.31</ecNumber>
    </recommendedName>
</protein>
<evidence type="ECO:0000256" key="12">
    <source>
        <dbReference type="RuleBase" id="RU361154"/>
    </source>
</evidence>
<evidence type="ECO:0000256" key="4">
    <source>
        <dbReference type="ARBA" id="ARBA00011881"/>
    </source>
</evidence>
<proteinExistence type="inferred from homology"/>
<feature type="domain" description="Glycosyl hydrolases family 2 sugar binding" evidence="16">
    <location>
        <begin position="46"/>
        <end position="239"/>
    </location>
</feature>
<comment type="catalytic activity">
    <reaction evidence="12">
        <text>a beta-D-glucuronoside + H2O = D-glucuronate + an alcohol</text>
        <dbReference type="Rhea" id="RHEA:17633"/>
        <dbReference type="ChEBI" id="CHEBI:15377"/>
        <dbReference type="ChEBI" id="CHEBI:30879"/>
        <dbReference type="ChEBI" id="CHEBI:58720"/>
        <dbReference type="ChEBI" id="CHEBI:83411"/>
        <dbReference type="EC" id="3.2.1.31"/>
    </reaction>
</comment>
<dbReference type="Gene3D" id="2.60.120.260">
    <property type="entry name" value="Galactose-binding domain-like"/>
    <property type="match status" value="1"/>
</dbReference>
<evidence type="ECO:0000259" key="15">
    <source>
        <dbReference type="Pfam" id="PF02836"/>
    </source>
</evidence>
<dbReference type="RefSeq" id="XP_027240610.1">
    <property type="nucleotide sequence ID" value="XM_027384809.2"/>
</dbReference>
<dbReference type="GO" id="GO:0005975">
    <property type="term" value="P:carbohydrate metabolic process"/>
    <property type="evidence" value="ECO:0007669"/>
    <property type="project" value="InterPro"/>
</dbReference>
<dbReference type="InterPro" id="IPR008979">
    <property type="entry name" value="Galactose-bd-like_sf"/>
</dbReference>
<dbReference type="FunFam" id="2.60.120.260:FF:000027">
    <property type="entry name" value="Beta-glucuronidase"/>
    <property type="match status" value="1"/>
</dbReference>
<dbReference type="PROSITE" id="PS00608">
    <property type="entry name" value="GLYCOSYL_HYDROL_F2_2"/>
    <property type="match status" value="1"/>
</dbReference>
<evidence type="ECO:0000259" key="16">
    <source>
        <dbReference type="Pfam" id="PF02837"/>
    </source>
</evidence>
<dbReference type="SUPFAM" id="SSF49785">
    <property type="entry name" value="Galactose-binding domain-like"/>
    <property type="match status" value="1"/>
</dbReference>
<dbReference type="PRINTS" id="PR00132">
    <property type="entry name" value="GLHYDRLASE2"/>
</dbReference>
<dbReference type="GO" id="GO:0005102">
    <property type="term" value="F:signaling receptor binding"/>
    <property type="evidence" value="ECO:0007669"/>
    <property type="project" value="TreeGrafter"/>
</dbReference>
<dbReference type="EC" id="3.2.1.31" evidence="5 12"/>
<dbReference type="InterPro" id="IPR023232">
    <property type="entry name" value="Glyco_hydro_2_AS"/>
</dbReference>
<dbReference type="GO" id="GO:0030246">
    <property type="term" value="F:carbohydrate binding"/>
    <property type="evidence" value="ECO:0007669"/>
    <property type="project" value="TreeGrafter"/>
</dbReference>
<evidence type="ECO:0000256" key="5">
    <source>
        <dbReference type="ARBA" id="ARBA00012761"/>
    </source>
</evidence>
<evidence type="ECO:0000313" key="18">
    <source>
        <dbReference type="RefSeq" id="XP_027269604.1"/>
    </source>
</evidence>
<dbReference type="NCBIfam" id="NF007538">
    <property type="entry name" value="PRK10150.1"/>
    <property type="match status" value="1"/>
</dbReference>
<keyword evidence="8 12" id="KW-0378">Hydrolase</keyword>
<comment type="activity regulation">
    <text evidence="12">Inhibited by L-aspartic acid.</text>
</comment>
<dbReference type="SUPFAM" id="SSF51445">
    <property type="entry name" value="(Trans)glycosidases"/>
    <property type="match status" value="1"/>
</dbReference>